<organism evidence="1 2">
    <name type="scientific">Ichthyophthirius multifiliis</name>
    <name type="common">White spot disease agent</name>
    <name type="synonym">Ich</name>
    <dbReference type="NCBI Taxonomy" id="5932"/>
    <lineage>
        <taxon>Eukaryota</taxon>
        <taxon>Sar</taxon>
        <taxon>Alveolata</taxon>
        <taxon>Ciliophora</taxon>
        <taxon>Intramacronucleata</taxon>
        <taxon>Oligohymenophorea</taxon>
        <taxon>Hymenostomatida</taxon>
        <taxon>Ophryoglenina</taxon>
        <taxon>Ichthyophthirius</taxon>
    </lineage>
</organism>
<dbReference type="RefSeq" id="XP_004039673.1">
    <property type="nucleotide sequence ID" value="XM_004039625.1"/>
</dbReference>
<dbReference type="GeneID" id="14910559"/>
<dbReference type="InParanoid" id="G0QK93"/>
<proteinExistence type="predicted"/>
<dbReference type="STRING" id="857967.G0QK93"/>
<evidence type="ECO:0000313" key="1">
    <source>
        <dbReference type="EMBL" id="EGR34369.1"/>
    </source>
</evidence>
<dbReference type="OrthoDB" id="431948at2759"/>
<accession>G0QK93</accession>
<dbReference type="Proteomes" id="UP000008983">
    <property type="component" value="Unassembled WGS sequence"/>
</dbReference>
<protein>
    <submittedName>
        <fullName evidence="1">Uncharacterized protein</fullName>
    </submittedName>
</protein>
<name>G0QK93_ICHMU</name>
<sequence>MHNTVKRYAKCKDSIPKENRKKYKNTLRDIYKQFISMEEIQGKIQIFSDQYFGVNSNGDVKINEKFISYCLGLDQFQKIGKVESNKEFKNQHGKFVVDLLKTDDDIKDFIRMWRQYFLDIMKPQFMPPAWNINHKFCREFGKGSVFYQNEQTI</sequence>
<reference evidence="1 2" key="1">
    <citation type="submission" date="2011-07" db="EMBL/GenBank/DDBJ databases">
        <authorList>
            <person name="Coyne R."/>
            <person name="Brami D."/>
            <person name="Johnson J."/>
            <person name="Hostetler J."/>
            <person name="Hannick L."/>
            <person name="Clark T."/>
            <person name="Cassidy-Hanley D."/>
            <person name="Inman J."/>
        </authorList>
    </citation>
    <scope>NUCLEOTIDE SEQUENCE [LARGE SCALE GENOMIC DNA]</scope>
    <source>
        <strain evidence="1 2">G5</strain>
    </source>
</reference>
<dbReference type="EMBL" id="GL983140">
    <property type="protein sequence ID" value="EGR34369.1"/>
    <property type="molecule type" value="Genomic_DNA"/>
</dbReference>
<keyword evidence="2" id="KW-1185">Reference proteome</keyword>
<gene>
    <name evidence="1" type="ORF">IMG5_014660</name>
</gene>
<evidence type="ECO:0000313" key="2">
    <source>
        <dbReference type="Proteomes" id="UP000008983"/>
    </source>
</evidence>
<dbReference type="eggNOG" id="KOG4373">
    <property type="taxonomic scope" value="Eukaryota"/>
</dbReference>
<dbReference type="AlphaFoldDB" id="G0QK93"/>